<dbReference type="InterPro" id="IPR040138">
    <property type="entry name" value="MIER/MTA"/>
</dbReference>
<evidence type="ECO:0000256" key="4">
    <source>
        <dbReference type="ARBA" id="ARBA00022553"/>
    </source>
</evidence>
<dbReference type="InterPro" id="IPR009057">
    <property type="entry name" value="Homeodomain-like_sf"/>
</dbReference>
<gene>
    <name evidence="11" type="primary">MIER1</name>
    <name evidence="11" type="synonym">mier1b</name>
</gene>
<sequence>MLPFIGGSAGSDDHDFDPSAEMLVHDFDDERTLEEEEMLEASDETNANEIEDLTREGEMPIDELLSLYGYGGGRSPADEDEEEEEEPEEEEDDEEEDEELDNDESSRSTGELKRNENSLEQAGETQAASEGRTRSVRSLGTAELIRPQKLKYFESNNDAEEESDEDEDYVPSEDWKKEIMVGSMYQAETPVGLCKYKDNEKVYENDDQLLWNPECLPEGKVVEFLTEASRRTGEEKGVDAIPEGSHIKDNEQALYELVKCDFDTEEALRRLRFNVKAAREELSVWTEEECRNFEQGLKAYGKDFHLIQANKVRTRSVGECVAFYYMWKKSERYDFFAQQTRLGKRKYNLHPGVTDYMDRLLDETESATSSRAASPPPTTSNSSASHSEREDSSSQNGELINTHCECTTFILKYNHRSATEPSRLRTADKRWLNSNITLQA</sequence>
<dbReference type="Gene3D" id="1.10.10.60">
    <property type="entry name" value="Homeodomain-like"/>
    <property type="match status" value="1"/>
</dbReference>
<protein>
    <recommendedName>
        <fullName evidence="2">Mesoderm induction early response protein 1</fullName>
    </recommendedName>
</protein>
<evidence type="ECO:0000313" key="11">
    <source>
        <dbReference type="Ensembl" id="ENSONIP00000027314.1"/>
    </source>
</evidence>
<feature type="compositionally biased region" description="Acidic residues" evidence="8">
    <location>
        <begin position="157"/>
        <end position="171"/>
    </location>
</feature>
<feature type="domain" description="SANT" evidence="10">
    <location>
        <begin position="280"/>
        <end position="332"/>
    </location>
</feature>
<dbReference type="AlphaFoldDB" id="A0A669AW54"/>
<keyword evidence="6" id="KW-0804">Transcription</keyword>
<feature type="compositionally biased region" description="Basic and acidic residues" evidence="8">
    <location>
        <begin position="11"/>
        <end position="30"/>
    </location>
</feature>
<dbReference type="InterPro" id="IPR017884">
    <property type="entry name" value="SANT_dom"/>
</dbReference>
<dbReference type="CDD" id="cd11661">
    <property type="entry name" value="SANT_MTA3_like"/>
    <property type="match status" value="1"/>
</dbReference>
<reference evidence="11" key="3">
    <citation type="submission" date="2025-09" db="UniProtKB">
        <authorList>
            <consortium name="Ensembl"/>
        </authorList>
    </citation>
    <scope>IDENTIFICATION</scope>
</reference>
<dbReference type="FunCoup" id="A0A669AW54">
    <property type="interactions" value="1400"/>
</dbReference>
<dbReference type="InParanoid" id="A0A669AW54"/>
<dbReference type="InterPro" id="IPR000949">
    <property type="entry name" value="ELM2_dom"/>
</dbReference>
<dbReference type="InterPro" id="IPR001005">
    <property type="entry name" value="SANT/Myb"/>
</dbReference>
<dbReference type="Ensembl" id="ENSONIT00000047404.1">
    <property type="protein sequence ID" value="ENSONIP00000027314.1"/>
    <property type="gene ID" value="ENSONIG00000018601.2"/>
</dbReference>
<reference evidence="12" key="1">
    <citation type="submission" date="2012-01" db="EMBL/GenBank/DDBJ databases">
        <title>The Genome Sequence of Oreochromis niloticus (Nile Tilapia).</title>
        <authorList>
            <consortium name="Broad Institute Genome Assembly Team"/>
            <consortium name="Broad Institute Sequencing Platform"/>
            <person name="Di Palma F."/>
            <person name="Johnson J."/>
            <person name="Lander E.S."/>
            <person name="Lindblad-Toh K."/>
        </authorList>
    </citation>
    <scope>NUCLEOTIDE SEQUENCE [LARGE SCALE GENOMIC DNA]</scope>
</reference>
<dbReference type="GO" id="GO:0003714">
    <property type="term" value="F:transcription corepressor activity"/>
    <property type="evidence" value="ECO:0007669"/>
    <property type="project" value="TreeGrafter"/>
</dbReference>
<evidence type="ECO:0000256" key="7">
    <source>
        <dbReference type="ARBA" id="ARBA00023242"/>
    </source>
</evidence>
<keyword evidence="12" id="KW-1185">Reference proteome</keyword>
<dbReference type="GO" id="GO:0000122">
    <property type="term" value="P:negative regulation of transcription by RNA polymerase II"/>
    <property type="evidence" value="ECO:0007669"/>
    <property type="project" value="TreeGrafter"/>
</dbReference>
<keyword evidence="3" id="KW-0678">Repressor</keyword>
<dbReference type="Pfam" id="PF19426">
    <property type="entry name" value="MIER1_3_C"/>
    <property type="match status" value="1"/>
</dbReference>
<keyword evidence="5" id="KW-0805">Transcription regulation</keyword>
<dbReference type="PANTHER" id="PTHR10865:SF24">
    <property type="entry name" value="MESODERM INDUCTION EARLY RESPONSE PROTEIN 1"/>
    <property type="match status" value="1"/>
</dbReference>
<dbReference type="FunFam" id="4.10.1240.50:FF:000005">
    <property type="entry name" value="Mesoderm induction early response protein 3"/>
    <property type="match status" value="1"/>
</dbReference>
<evidence type="ECO:0000259" key="10">
    <source>
        <dbReference type="PROSITE" id="PS51293"/>
    </source>
</evidence>
<accession>A0A669AW54</accession>
<evidence type="ECO:0000259" key="9">
    <source>
        <dbReference type="PROSITE" id="PS51156"/>
    </source>
</evidence>
<feature type="compositionally biased region" description="Low complexity" evidence="8">
    <location>
        <begin position="366"/>
        <end position="385"/>
    </location>
</feature>
<dbReference type="FunFam" id="1.10.10.60:FF:000025">
    <property type="entry name" value="Mesoderm induction early response 1, transcriptional regulator"/>
    <property type="match status" value="1"/>
</dbReference>
<comment type="subcellular location">
    <subcellularLocation>
        <location evidence="1">Nucleus</location>
    </subcellularLocation>
</comment>
<dbReference type="PANTHER" id="PTHR10865">
    <property type="entry name" value="METASTASIS-ASSOCIATED PROTEIN AND MESODERM INDUCTION EARLY RESPONSE PROTEIN"/>
    <property type="match status" value="1"/>
</dbReference>
<dbReference type="Pfam" id="PF01448">
    <property type="entry name" value="ELM2"/>
    <property type="match status" value="1"/>
</dbReference>
<dbReference type="SUPFAM" id="SSF46689">
    <property type="entry name" value="Homeodomain-like"/>
    <property type="match status" value="1"/>
</dbReference>
<dbReference type="OMA" id="PRRCKYL"/>
<evidence type="ECO:0000256" key="2">
    <source>
        <dbReference type="ARBA" id="ARBA00017452"/>
    </source>
</evidence>
<dbReference type="GO" id="GO:0032991">
    <property type="term" value="C:protein-containing complex"/>
    <property type="evidence" value="ECO:0007669"/>
    <property type="project" value="UniProtKB-ARBA"/>
</dbReference>
<dbReference type="InterPro" id="IPR045787">
    <property type="entry name" value="MIER1/3_C"/>
</dbReference>
<feature type="compositionally biased region" description="Acidic residues" evidence="8">
    <location>
        <begin position="31"/>
        <end position="43"/>
    </location>
</feature>
<feature type="compositionally biased region" description="Basic and acidic residues" evidence="8">
    <location>
        <begin position="104"/>
        <end position="117"/>
    </location>
</feature>
<feature type="region of interest" description="Disordered" evidence="8">
    <location>
        <begin position="1"/>
        <end position="171"/>
    </location>
</feature>
<evidence type="ECO:0000256" key="3">
    <source>
        <dbReference type="ARBA" id="ARBA00022491"/>
    </source>
</evidence>
<keyword evidence="4" id="KW-0597">Phosphoprotein</keyword>
<evidence type="ECO:0000256" key="6">
    <source>
        <dbReference type="ARBA" id="ARBA00023163"/>
    </source>
</evidence>
<dbReference type="Pfam" id="PF00249">
    <property type="entry name" value="Myb_DNA-binding"/>
    <property type="match status" value="1"/>
</dbReference>
<feature type="domain" description="ELM2" evidence="9">
    <location>
        <begin position="177"/>
        <end position="275"/>
    </location>
</feature>
<evidence type="ECO:0000256" key="5">
    <source>
        <dbReference type="ARBA" id="ARBA00023015"/>
    </source>
</evidence>
<feature type="compositionally biased region" description="Polar residues" evidence="8">
    <location>
        <begin position="118"/>
        <end position="128"/>
    </location>
</feature>
<dbReference type="SMART" id="SM00717">
    <property type="entry name" value="SANT"/>
    <property type="match status" value="1"/>
</dbReference>
<dbReference type="SMART" id="SM01189">
    <property type="entry name" value="ELM2"/>
    <property type="match status" value="1"/>
</dbReference>
<dbReference type="GO" id="GO:0005654">
    <property type="term" value="C:nucleoplasm"/>
    <property type="evidence" value="ECO:0007669"/>
    <property type="project" value="TreeGrafter"/>
</dbReference>
<evidence type="ECO:0000256" key="8">
    <source>
        <dbReference type="SAM" id="MobiDB-lite"/>
    </source>
</evidence>
<keyword evidence="7" id="KW-0539">Nucleus</keyword>
<dbReference type="GeneTree" id="ENSGT01030000234573"/>
<evidence type="ECO:0000313" key="12">
    <source>
        <dbReference type="Proteomes" id="UP000005207"/>
    </source>
</evidence>
<evidence type="ECO:0000256" key="1">
    <source>
        <dbReference type="ARBA" id="ARBA00004123"/>
    </source>
</evidence>
<feature type="region of interest" description="Disordered" evidence="8">
    <location>
        <begin position="364"/>
        <end position="397"/>
    </location>
</feature>
<name>A0A669AW54_ORENI</name>
<dbReference type="PROSITE" id="PS51156">
    <property type="entry name" value="ELM2"/>
    <property type="match status" value="1"/>
</dbReference>
<dbReference type="GO" id="GO:0042826">
    <property type="term" value="F:histone deacetylase binding"/>
    <property type="evidence" value="ECO:0007669"/>
    <property type="project" value="TreeGrafter"/>
</dbReference>
<dbReference type="PROSITE" id="PS51293">
    <property type="entry name" value="SANT"/>
    <property type="match status" value="1"/>
</dbReference>
<dbReference type="Proteomes" id="UP000005207">
    <property type="component" value="Linkage group LG18"/>
</dbReference>
<organism evidence="11 12">
    <name type="scientific">Oreochromis niloticus</name>
    <name type="common">Nile tilapia</name>
    <name type="synonym">Tilapia nilotica</name>
    <dbReference type="NCBI Taxonomy" id="8128"/>
    <lineage>
        <taxon>Eukaryota</taxon>
        <taxon>Metazoa</taxon>
        <taxon>Chordata</taxon>
        <taxon>Craniata</taxon>
        <taxon>Vertebrata</taxon>
        <taxon>Euteleostomi</taxon>
        <taxon>Actinopterygii</taxon>
        <taxon>Neopterygii</taxon>
        <taxon>Teleostei</taxon>
        <taxon>Neoteleostei</taxon>
        <taxon>Acanthomorphata</taxon>
        <taxon>Ovalentaria</taxon>
        <taxon>Cichlomorphae</taxon>
        <taxon>Cichliformes</taxon>
        <taxon>Cichlidae</taxon>
        <taxon>African cichlids</taxon>
        <taxon>Pseudocrenilabrinae</taxon>
        <taxon>Oreochromini</taxon>
        <taxon>Oreochromis</taxon>
    </lineage>
</organism>
<reference evidence="11" key="2">
    <citation type="submission" date="2025-08" db="UniProtKB">
        <authorList>
            <consortium name="Ensembl"/>
        </authorList>
    </citation>
    <scope>IDENTIFICATION</scope>
</reference>
<proteinExistence type="predicted"/>
<feature type="compositionally biased region" description="Acidic residues" evidence="8">
    <location>
        <begin position="78"/>
        <end position="103"/>
    </location>
</feature>